<evidence type="ECO:0000256" key="3">
    <source>
        <dbReference type="ARBA" id="ARBA00023026"/>
    </source>
</evidence>
<name>A0A562TM07_9SPHI</name>
<keyword evidence="2" id="KW-0964">Secreted</keyword>
<feature type="signal peptide" evidence="4">
    <location>
        <begin position="1"/>
        <end position="23"/>
    </location>
</feature>
<sequence>MKKALLTLVSLLIIVQFPFSAFAQVDPSLESLRNYVPPSPNASSLGRYAEWPVSLYTGLPNISIPIYQLKGRSLTVPIDISYHAAGNRVGDVASNVGLGWSLNAGGVITRTVRGLPDEFSYFAYASFYTNQNDFTSATTPSDYYQKHQADVANLNGDSEQDIYTINAMGRSYRLLLKADGSVSTMPASNIQVYYSSPNYWTVILEDGTRLLFGNGNNFTETNTITYGNTVGGLQFPTAWYLNTITSPVGEKVNFTYSYSNLITQDTHITQSDWTQYKTGDNYGNTTESCGLLSNGGMATHLQNQQLFMLSVATIESDLTKVTFIPSTTGRLDLNGAFALSEIQVFSKLLNKQIDDYLFNYTYTQAAAMPGNELPGPTSDTSYVHQRLKLMSLKRQALNNSAYMLWSFQYNPLHLPSRRSYAQDHMGFYNGAISNTSFLPPLYFALPQSNYWPASFQYNSGFTPSNNHDPGAVKGFNGKYMQAEMLTQITYPTGGYTQFNYEPNSIPVSAEQFTTGVANIVLNVTPSQPISTQSSTFTITKPQYVMLNFSSIISATVVADQSSVLTYAVILDSSGNTVAQFTLGPVAENGSSGGYNGNASSYFNLLAAGTYTLKVWTNASATDFSNTPDYVDMNAYLTYSQSLGQQSFNQMVGGLRVKSILNYDGVNPQPINDRYFNYSEGFVINPVDSLNDYMTTQQSIIKNIWTDPELEVTYTQFCQFTKVTRNSSTKYSLGSIQGGVIGYGAVTTLYGPNGENGKTISQFSNAPDIGTSTAKLFPYPPTDPREWRRGLLLYQTDFNAIQKVKMSSNTYSFNPVTNVTNFAAGFATIYTNGSGSDGTSACQNQYGWCGITAIPFNISSEQVLHNSSTETTYNTLGTDSVSTTTNFYYDDAANMQPVRTVSINSKGDTVINYNRTALEEAAINSSIPLSANAVTAIDTMLARNMVGVPVESEKYVRGLLTDKMLINYQLINNFVLPQEIKSQAASNPIQSRLLLNNYDTYGNLLDQQKTTGPVNDYIWDYVSSYPIASVVNGGQADIAYTSFESNGTGNWTIPSTVRDSITAALTGYKSYNLSNGAISRPGLTAATTYIISYWTLNTSPYSITGTISGYPIQGATINGWTYYEHRVTGITSVTLSGSGNIDELRLYPVNAQMTTYTYDPLVGATSMTDAKNETTYYEYDGLLRLRNIKDQYGNIIKSYCYNYAGQAYGCNIGGINSAPPYVQMTVTSAGTTTDIDGNTQANNIYTFKSFSDAAGTIPYTLSTAITVNYQINTTTTYDASGEVIPTSTPMTITIPAGANQSSTNSIMVNGCTGTSAKGSCSTSTVVLSTGMAYLLLSNSND</sequence>
<dbReference type="Proteomes" id="UP000317010">
    <property type="component" value="Unassembled WGS sequence"/>
</dbReference>
<evidence type="ECO:0000256" key="2">
    <source>
        <dbReference type="ARBA" id="ARBA00022525"/>
    </source>
</evidence>
<dbReference type="Pfam" id="PF03534">
    <property type="entry name" value="SpvB"/>
    <property type="match status" value="1"/>
</dbReference>
<keyword evidence="6" id="KW-1185">Reference proteome</keyword>
<feature type="chain" id="PRO_5021900039" evidence="4">
    <location>
        <begin position="24"/>
        <end position="1340"/>
    </location>
</feature>
<evidence type="ECO:0000256" key="4">
    <source>
        <dbReference type="SAM" id="SignalP"/>
    </source>
</evidence>
<comment type="caution">
    <text evidence="5">The sequence shown here is derived from an EMBL/GenBank/DDBJ whole genome shotgun (WGS) entry which is preliminary data.</text>
</comment>
<gene>
    <name evidence="5" type="ORF">JN11_04642</name>
</gene>
<dbReference type="EMBL" id="VLLI01000019">
    <property type="protein sequence ID" value="TWI94532.1"/>
    <property type="molecule type" value="Genomic_DNA"/>
</dbReference>
<dbReference type="RefSeq" id="WP_144916447.1">
    <property type="nucleotide sequence ID" value="NZ_VLLI01000019.1"/>
</dbReference>
<dbReference type="GO" id="GO:0005737">
    <property type="term" value="C:cytoplasm"/>
    <property type="evidence" value="ECO:0007669"/>
    <property type="project" value="InterPro"/>
</dbReference>
<dbReference type="InterPro" id="IPR003284">
    <property type="entry name" value="Sal_SpvB"/>
</dbReference>
<accession>A0A562TM07</accession>
<organism evidence="5 6">
    <name type="scientific">Mucilaginibacter frigoritolerans</name>
    <dbReference type="NCBI Taxonomy" id="652788"/>
    <lineage>
        <taxon>Bacteria</taxon>
        <taxon>Pseudomonadati</taxon>
        <taxon>Bacteroidota</taxon>
        <taxon>Sphingobacteriia</taxon>
        <taxon>Sphingobacteriales</taxon>
        <taxon>Sphingobacteriaceae</taxon>
        <taxon>Mucilaginibacter</taxon>
    </lineage>
</organism>
<reference evidence="5 6" key="1">
    <citation type="submission" date="2019-07" db="EMBL/GenBank/DDBJ databases">
        <title>Genomic Encyclopedia of Archaeal and Bacterial Type Strains, Phase II (KMG-II): from individual species to whole genera.</title>
        <authorList>
            <person name="Goeker M."/>
        </authorList>
    </citation>
    <scope>NUCLEOTIDE SEQUENCE [LARGE SCALE GENOMIC DNA]</scope>
    <source>
        <strain evidence="5 6">ATCC BAA-1854</strain>
    </source>
</reference>
<keyword evidence="3" id="KW-0843">Virulence</keyword>
<keyword evidence="4" id="KW-0732">Signal</keyword>
<dbReference type="OrthoDB" id="903892at2"/>
<protein>
    <submittedName>
        <fullName evidence="5">Virulence plasmid B protein</fullName>
    </submittedName>
</protein>
<evidence type="ECO:0000256" key="1">
    <source>
        <dbReference type="ARBA" id="ARBA00004613"/>
    </source>
</evidence>
<dbReference type="GO" id="GO:0005576">
    <property type="term" value="C:extracellular region"/>
    <property type="evidence" value="ECO:0007669"/>
    <property type="project" value="UniProtKB-SubCell"/>
</dbReference>
<evidence type="ECO:0000313" key="5">
    <source>
        <dbReference type="EMBL" id="TWI94532.1"/>
    </source>
</evidence>
<proteinExistence type="predicted"/>
<evidence type="ECO:0000313" key="6">
    <source>
        <dbReference type="Proteomes" id="UP000317010"/>
    </source>
</evidence>
<comment type="subcellular location">
    <subcellularLocation>
        <location evidence="1">Secreted</location>
    </subcellularLocation>
</comment>